<evidence type="ECO:0000256" key="2">
    <source>
        <dbReference type="ARBA" id="ARBA00022475"/>
    </source>
</evidence>
<dbReference type="RefSeq" id="WP_262427596.1">
    <property type="nucleotide sequence ID" value="NZ_JACRTJ010000018.1"/>
</dbReference>
<dbReference type="Proteomes" id="UP000647491">
    <property type="component" value="Unassembled WGS sequence"/>
</dbReference>
<keyword evidence="4 6" id="KW-1133">Transmembrane helix</keyword>
<evidence type="ECO:0000256" key="6">
    <source>
        <dbReference type="SAM" id="Phobius"/>
    </source>
</evidence>
<keyword evidence="5 6" id="KW-0472">Membrane</keyword>
<feature type="transmembrane region" description="Helical" evidence="6">
    <location>
        <begin position="170"/>
        <end position="195"/>
    </location>
</feature>
<gene>
    <name evidence="7" type="ORF">H8708_08750</name>
</gene>
<feature type="transmembrane region" description="Helical" evidence="6">
    <location>
        <begin position="128"/>
        <end position="150"/>
    </location>
</feature>
<dbReference type="InterPro" id="IPR017039">
    <property type="entry name" value="Virul_fac_BrkB"/>
</dbReference>
<name>A0ABR7NT70_9FIRM</name>
<protein>
    <submittedName>
        <fullName evidence="7">YihY/virulence factor BrkB family protein</fullName>
    </submittedName>
</protein>
<feature type="transmembrane region" description="Helical" evidence="6">
    <location>
        <begin position="21"/>
        <end position="46"/>
    </location>
</feature>
<evidence type="ECO:0000313" key="8">
    <source>
        <dbReference type="Proteomes" id="UP000647491"/>
    </source>
</evidence>
<keyword evidence="3 6" id="KW-0812">Transmembrane</keyword>
<proteinExistence type="predicted"/>
<evidence type="ECO:0000256" key="5">
    <source>
        <dbReference type="ARBA" id="ARBA00023136"/>
    </source>
</evidence>
<dbReference type="PANTHER" id="PTHR30213">
    <property type="entry name" value="INNER MEMBRANE PROTEIN YHJD"/>
    <property type="match status" value="1"/>
</dbReference>
<comment type="caution">
    <text evidence="7">The sequence shown here is derived from an EMBL/GenBank/DDBJ whole genome shotgun (WGS) entry which is preliminary data.</text>
</comment>
<evidence type="ECO:0000256" key="1">
    <source>
        <dbReference type="ARBA" id="ARBA00004651"/>
    </source>
</evidence>
<keyword evidence="8" id="KW-1185">Reference proteome</keyword>
<dbReference type="PANTHER" id="PTHR30213:SF0">
    <property type="entry name" value="UPF0761 MEMBRANE PROTEIN YIHY"/>
    <property type="match status" value="1"/>
</dbReference>
<dbReference type="EMBL" id="JACRTJ010000018">
    <property type="protein sequence ID" value="MBC8599314.1"/>
    <property type="molecule type" value="Genomic_DNA"/>
</dbReference>
<accession>A0ABR7NT70</accession>
<feature type="transmembrane region" description="Helical" evidence="6">
    <location>
        <begin position="207"/>
        <end position="229"/>
    </location>
</feature>
<feature type="transmembrane region" description="Helical" evidence="6">
    <location>
        <begin position="86"/>
        <end position="107"/>
    </location>
</feature>
<dbReference type="Pfam" id="PF03631">
    <property type="entry name" value="Virul_fac_BrkB"/>
    <property type="match status" value="1"/>
</dbReference>
<reference evidence="7 8" key="1">
    <citation type="submission" date="2020-08" db="EMBL/GenBank/DDBJ databases">
        <title>Genome public.</title>
        <authorList>
            <person name="Liu C."/>
            <person name="Sun Q."/>
        </authorList>
    </citation>
    <scope>NUCLEOTIDE SEQUENCE [LARGE SCALE GENOMIC DNA]</scope>
    <source>
        <strain evidence="7 8">BX10</strain>
    </source>
</reference>
<sequence>MIRFLLECRRLFEKYSKDEMSVYAAQASFFIILASIPFLMLLLSLIQATPLVNESDLLSLVVQMVPDTLDGLVVYVLDSLHSDSPMALLSATAIAALWSSSRGMLSIERGLNRVWGTEIQRNYIVRRIICAGYTVLFSLMCLLCMVLLVFGEQIQKQVWAWIPLMSTFDFLAFPVRGLVTLAILFIFFLAIYAVLPFRRLSVKSQTPGAAFAAVGWALFSTAFSIYFRYFKNFTVTYGSLAAVILMMLWLYFCICILFMGAEINWWWEFHAPSRNWSLAHCPHK</sequence>
<feature type="transmembrane region" description="Helical" evidence="6">
    <location>
        <begin position="235"/>
        <end position="259"/>
    </location>
</feature>
<organism evidence="7 8">
    <name type="scientific">Enterocloster hominis</name>
    <name type="common">ex Liu et al. 2021</name>
    <dbReference type="NCBI Taxonomy" id="2763663"/>
    <lineage>
        <taxon>Bacteria</taxon>
        <taxon>Bacillati</taxon>
        <taxon>Bacillota</taxon>
        <taxon>Clostridia</taxon>
        <taxon>Lachnospirales</taxon>
        <taxon>Lachnospiraceae</taxon>
        <taxon>Enterocloster</taxon>
    </lineage>
</organism>
<evidence type="ECO:0000313" key="7">
    <source>
        <dbReference type="EMBL" id="MBC8599314.1"/>
    </source>
</evidence>
<comment type="subcellular location">
    <subcellularLocation>
        <location evidence="1">Cell membrane</location>
        <topology evidence="1">Multi-pass membrane protein</topology>
    </subcellularLocation>
</comment>
<dbReference type="PIRSF" id="PIRSF035875">
    <property type="entry name" value="RNase_BN"/>
    <property type="match status" value="1"/>
</dbReference>
<dbReference type="NCBIfam" id="TIGR00765">
    <property type="entry name" value="yihY_not_rbn"/>
    <property type="match status" value="1"/>
</dbReference>
<evidence type="ECO:0000256" key="4">
    <source>
        <dbReference type="ARBA" id="ARBA00022989"/>
    </source>
</evidence>
<evidence type="ECO:0000256" key="3">
    <source>
        <dbReference type="ARBA" id="ARBA00022692"/>
    </source>
</evidence>
<keyword evidence="2" id="KW-1003">Cell membrane</keyword>